<dbReference type="AlphaFoldDB" id="A0A9P4JUA5"/>
<protein>
    <submittedName>
        <fullName evidence="2">Uncharacterized protein</fullName>
    </submittedName>
</protein>
<dbReference type="Proteomes" id="UP000799536">
    <property type="component" value="Unassembled WGS sequence"/>
</dbReference>
<dbReference type="EMBL" id="ML993874">
    <property type="protein sequence ID" value="KAF2204524.1"/>
    <property type="molecule type" value="Genomic_DNA"/>
</dbReference>
<keyword evidence="1" id="KW-0732">Signal</keyword>
<feature type="signal peptide" evidence="1">
    <location>
        <begin position="1"/>
        <end position="18"/>
    </location>
</feature>
<name>A0A9P4JUA5_9PLEO</name>
<keyword evidence="3" id="KW-1185">Reference proteome</keyword>
<organism evidence="2 3">
    <name type="scientific">Delitschia confertaspora ATCC 74209</name>
    <dbReference type="NCBI Taxonomy" id="1513339"/>
    <lineage>
        <taxon>Eukaryota</taxon>
        <taxon>Fungi</taxon>
        <taxon>Dikarya</taxon>
        <taxon>Ascomycota</taxon>
        <taxon>Pezizomycotina</taxon>
        <taxon>Dothideomycetes</taxon>
        <taxon>Pleosporomycetidae</taxon>
        <taxon>Pleosporales</taxon>
        <taxon>Delitschiaceae</taxon>
        <taxon>Delitschia</taxon>
    </lineage>
</organism>
<evidence type="ECO:0000313" key="3">
    <source>
        <dbReference type="Proteomes" id="UP000799536"/>
    </source>
</evidence>
<feature type="chain" id="PRO_5040145643" evidence="1">
    <location>
        <begin position="19"/>
        <end position="142"/>
    </location>
</feature>
<sequence>MKVSFATALLIPLPGAVAVPIVGGTNTTTEPDAVKGIESEPTTPIRPALSNTNNASIWCFACQVMYLGCMRVRNTMYGRLTLHSNTNANIATTIHVGRASQASTACGVGSSAERPLIRDGPPVMSLLLFFSEFCIYGIGIRG</sequence>
<gene>
    <name evidence="2" type="ORF">GQ43DRAFT_460679</name>
</gene>
<evidence type="ECO:0000313" key="2">
    <source>
        <dbReference type="EMBL" id="KAF2204524.1"/>
    </source>
</evidence>
<accession>A0A9P4JUA5</accession>
<proteinExistence type="predicted"/>
<evidence type="ECO:0000256" key="1">
    <source>
        <dbReference type="SAM" id="SignalP"/>
    </source>
</evidence>
<reference evidence="2" key="1">
    <citation type="journal article" date="2020" name="Stud. Mycol.">
        <title>101 Dothideomycetes genomes: a test case for predicting lifestyles and emergence of pathogens.</title>
        <authorList>
            <person name="Haridas S."/>
            <person name="Albert R."/>
            <person name="Binder M."/>
            <person name="Bloem J."/>
            <person name="Labutti K."/>
            <person name="Salamov A."/>
            <person name="Andreopoulos B."/>
            <person name="Baker S."/>
            <person name="Barry K."/>
            <person name="Bills G."/>
            <person name="Bluhm B."/>
            <person name="Cannon C."/>
            <person name="Castanera R."/>
            <person name="Culley D."/>
            <person name="Daum C."/>
            <person name="Ezra D."/>
            <person name="Gonzalez J."/>
            <person name="Henrissat B."/>
            <person name="Kuo A."/>
            <person name="Liang C."/>
            <person name="Lipzen A."/>
            <person name="Lutzoni F."/>
            <person name="Magnuson J."/>
            <person name="Mondo S."/>
            <person name="Nolan M."/>
            <person name="Ohm R."/>
            <person name="Pangilinan J."/>
            <person name="Park H.-J."/>
            <person name="Ramirez L."/>
            <person name="Alfaro M."/>
            <person name="Sun H."/>
            <person name="Tritt A."/>
            <person name="Yoshinaga Y."/>
            <person name="Zwiers L.-H."/>
            <person name="Turgeon B."/>
            <person name="Goodwin S."/>
            <person name="Spatafora J."/>
            <person name="Crous P."/>
            <person name="Grigoriev I."/>
        </authorList>
    </citation>
    <scope>NUCLEOTIDE SEQUENCE</scope>
    <source>
        <strain evidence="2">ATCC 74209</strain>
    </source>
</reference>
<comment type="caution">
    <text evidence="2">The sequence shown here is derived from an EMBL/GenBank/DDBJ whole genome shotgun (WGS) entry which is preliminary data.</text>
</comment>